<feature type="transmembrane region" description="Helical" evidence="6">
    <location>
        <begin position="307"/>
        <end position="331"/>
    </location>
</feature>
<protein>
    <submittedName>
        <fullName evidence="7">Uncharacterized protein</fullName>
    </submittedName>
</protein>
<feature type="transmembrane region" description="Helical" evidence="6">
    <location>
        <begin position="123"/>
        <end position="145"/>
    </location>
</feature>
<evidence type="ECO:0000256" key="1">
    <source>
        <dbReference type="ARBA" id="ARBA00004651"/>
    </source>
</evidence>
<feature type="transmembrane region" description="Helical" evidence="6">
    <location>
        <begin position="429"/>
        <end position="450"/>
    </location>
</feature>
<dbReference type="InterPro" id="IPR002797">
    <property type="entry name" value="Polysacc_synth"/>
</dbReference>
<feature type="transmembrane region" description="Helical" evidence="6">
    <location>
        <begin position="12"/>
        <end position="34"/>
    </location>
</feature>
<name>A0ABN6Z7B6_9BACE</name>
<feature type="transmembrane region" description="Helical" evidence="6">
    <location>
        <begin position="40"/>
        <end position="61"/>
    </location>
</feature>
<feature type="transmembrane region" description="Helical" evidence="6">
    <location>
        <begin position="157"/>
        <end position="176"/>
    </location>
</feature>
<evidence type="ECO:0000256" key="6">
    <source>
        <dbReference type="SAM" id="Phobius"/>
    </source>
</evidence>
<proteinExistence type="predicted"/>
<feature type="transmembrane region" description="Helical" evidence="6">
    <location>
        <begin position="82"/>
        <end position="103"/>
    </location>
</feature>
<organism evidence="7 8">
    <name type="scientific">Bacteroides sedimenti</name>
    <dbReference type="NCBI Taxonomy" id="2136147"/>
    <lineage>
        <taxon>Bacteria</taxon>
        <taxon>Pseudomonadati</taxon>
        <taxon>Bacteroidota</taxon>
        <taxon>Bacteroidia</taxon>
        <taxon>Bacteroidales</taxon>
        <taxon>Bacteroidaceae</taxon>
        <taxon>Bacteroides</taxon>
    </lineage>
</organism>
<evidence type="ECO:0000256" key="2">
    <source>
        <dbReference type="ARBA" id="ARBA00022475"/>
    </source>
</evidence>
<sequence length="502" mass="57203">MVTKKTIINNSISGVVQLVLTALLTFLCIPIFINKLGTELYGVFAIVSVIGNLNIFANLGLNSALIKYISEQGKCSESENDIFASLVIMCLIIIPLTILAFIFREFILINVLGVPLKYYNQSQILYSTLLVSNMLLLIGQIFTAVLDSMQKIYFTNFVQLIYSTIYWGGIIAVVLMGKHLDWVGYAIMTAACLWFILVLIFFFKQWGRIAFSNLNKTFKPAAKKQLSFGAKVYLSGFISFFNEPLFKILISNFLGLNVVAYFEIGLKIRSQLTGLFSKVLQPLFPYLSSLRDKQHIAILIKDLTAKIFLLVLPISALLIITCKDIVTLWLQVDIINYSIFIVGLVVPYLIFIPLTQPIYIFFLAKGLPEKTIVFQLFSVITNVVFFCLLVNFVGIYAVIISNVLSYLVGFILGIYYQDRLLNIKYKFELIYFKRILCVILLFILIGLISNIFVFEIIRIIFASIIVIPSVLWLYKRLELIKFDDINNYFGSNRFMSNLLNKI</sequence>
<gene>
    <name evidence="7" type="ORF">BSYN_08380</name>
</gene>
<reference evidence="7 8" key="1">
    <citation type="submission" date="2023-04" db="EMBL/GenBank/DDBJ databases">
        <title>Draft genome sequence of acteroides sedimenti strain YN3PY1.</title>
        <authorList>
            <person name="Yoshida N."/>
        </authorList>
    </citation>
    <scope>NUCLEOTIDE SEQUENCE [LARGE SCALE GENOMIC DNA]</scope>
    <source>
        <strain evidence="7 8">YN3PY1</strain>
    </source>
</reference>
<evidence type="ECO:0000256" key="4">
    <source>
        <dbReference type="ARBA" id="ARBA00022989"/>
    </source>
</evidence>
<comment type="subcellular location">
    <subcellularLocation>
        <location evidence="1">Cell membrane</location>
        <topology evidence="1">Multi-pass membrane protein</topology>
    </subcellularLocation>
</comment>
<accession>A0ABN6Z7B6</accession>
<keyword evidence="3 6" id="KW-0812">Transmembrane</keyword>
<feature type="transmembrane region" description="Helical" evidence="6">
    <location>
        <begin position="399"/>
        <end position="417"/>
    </location>
</feature>
<feature type="transmembrane region" description="Helical" evidence="6">
    <location>
        <begin position="182"/>
        <end position="203"/>
    </location>
</feature>
<dbReference type="RefSeq" id="WP_353333611.1">
    <property type="nucleotide sequence ID" value="NZ_AP028055.1"/>
</dbReference>
<dbReference type="EMBL" id="AP028055">
    <property type="protein sequence ID" value="BEG98573.1"/>
    <property type="molecule type" value="Genomic_DNA"/>
</dbReference>
<evidence type="ECO:0000313" key="8">
    <source>
        <dbReference type="Proteomes" id="UP001496674"/>
    </source>
</evidence>
<evidence type="ECO:0000256" key="5">
    <source>
        <dbReference type="ARBA" id="ARBA00023136"/>
    </source>
</evidence>
<evidence type="ECO:0000256" key="3">
    <source>
        <dbReference type="ARBA" id="ARBA00022692"/>
    </source>
</evidence>
<keyword evidence="4 6" id="KW-1133">Transmembrane helix</keyword>
<feature type="transmembrane region" description="Helical" evidence="6">
    <location>
        <begin position="456"/>
        <end position="474"/>
    </location>
</feature>
<dbReference type="PANTHER" id="PTHR30250:SF26">
    <property type="entry name" value="PSMA PROTEIN"/>
    <property type="match status" value="1"/>
</dbReference>
<keyword evidence="8" id="KW-1185">Reference proteome</keyword>
<dbReference type="Proteomes" id="UP001496674">
    <property type="component" value="Chromosome"/>
</dbReference>
<dbReference type="InterPro" id="IPR050833">
    <property type="entry name" value="Poly_Biosynth_Transport"/>
</dbReference>
<feature type="transmembrane region" description="Helical" evidence="6">
    <location>
        <begin position="372"/>
        <end position="393"/>
    </location>
</feature>
<keyword evidence="5 6" id="KW-0472">Membrane</keyword>
<keyword evidence="2" id="KW-1003">Cell membrane</keyword>
<feature type="transmembrane region" description="Helical" evidence="6">
    <location>
        <begin position="337"/>
        <end position="360"/>
    </location>
</feature>
<dbReference type="PANTHER" id="PTHR30250">
    <property type="entry name" value="PST FAMILY PREDICTED COLANIC ACID TRANSPORTER"/>
    <property type="match status" value="1"/>
</dbReference>
<evidence type="ECO:0000313" key="7">
    <source>
        <dbReference type="EMBL" id="BEG98573.1"/>
    </source>
</evidence>
<dbReference type="Pfam" id="PF01943">
    <property type="entry name" value="Polysacc_synt"/>
    <property type="match status" value="1"/>
</dbReference>